<evidence type="ECO:0000313" key="3">
    <source>
        <dbReference type="Proteomes" id="UP000681967"/>
    </source>
</evidence>
<dbReference type="EMBL" id="CAJOBH010068882">
    <property type="protein sequence ID" value="CAF4461983.1"/>
    <property type="molecule type" value="Genomic_DNA"/>
</dbReference>
<dbReference type="Proteomes" id="UP000681967">
    <property type="component" value="Unassembled WGS sequence"/>
</dbReference>
<organism evidence="1 3">
    <name type="scientific">Rotaria magnacalcarata</name>
    <dbReference type="NCBI Taxonomy" id="392030"/>
    <lineage>
        <taxon>Eukaryota</taxon>
        <taxon>Metazoa</taxon>
        <taxon>Spiralia</taxon>
        <taxon>Gnathifera</taxon>
        <taxon>Rotifera</taxon>
        <taxon>Eurotatoria</taxon>
        <taxon>Bdelloidea</taxon>
        <taxon>Philodinida</taxon>
        <taxon>Philodinidae</taxon>
        <taxon>Rotaria</taxon>
    </lineage>
</organism>
<sequence>MFVSTSLLWHIGDVVRRPSWASKIFRFRHFLKSFEQVQLK</sequence>
<name>A0A8S2WTX0_9BILA</name>
<evidence type="ECO:0000313" key="1">
    <source>
        <dbReference type="EMBL" id="CAF4461983.1"/>
    </source>
</evidence>
<dbReference type="AlphaFoldDB" id="A0A8S2WTX0"/>
<accession>A0A8S2WTX0</accession>
<feature type="non-terminal residue" evidence="1">
    <location>
        <position position="40"/>
    </location>
</feature>
<reference evidence="1" key="1">
    <citation type="submission" date="2021-02" db="EMBL/GenBank/DDBJ databases">
        <authorList>
            <person name="Nowell W R."/>
        </authorList>
    </citation>
    <scope>NUCLEOTIDE SEQUENCE</scope>
</reference>
<dbReference type="Proteomes" id="UP000681720">
    <property type="component" value="Unassembled WGS sequence"/>
</dbReference>
<comment type="caution">
    <text evidence="1">The sequence shown here is derived from an EMBL/GenBank/DDBJ whole genome shotgun (WGS) entry which is preliminary data.</text>
</comment>
<evidence type="ECO:0000313" key="2">
    <source>
        <dbReference type="EMBL" id="CAF4577188.1"/>
    </source>
</evidence>
<protein>
    <submittedName>
        <fullName evidence="1">Uncharacterized protein</fullName>
    </submittedName>
</protein>
<gene>
    <name evidence="1" type="ORF">BYL167_LOCUS34248</name>
    <name evidence="2" type="ORF">GIL414_LOCUS37942</name>
</gene>
<dbReference type="EMBL" id="CAJOBJ010098823">
    <property type="protein sequence ID" value="CAF4577188.1"/>
    <property type="molecule type" value="Genomic_DNA"/>
</dbReference>
<proteinExistence type="predicted"/>